<evidence type="ECO:0000256" key="3">
    <source>
        <dbReference type="ARBA" id="ARBA00023180"/>
    </source>
</evidence>
<feature type="region of interest" description="Disordered" evidence="4">
    <location>
        <begin position="406"/>
        <end position="495"/>
    </location>
</feature>
<feature type="compositionally biased region" description="Basic and acidic residues" evidence="4">
    <location>
        <begin position="406"/>
        <end position="433"/>
    </location>
</feature>
<dbReference type="GO" id="GO:0031012">
    <property type="term" value="C:extracellular matrix"/>
    <property type="evidence" value="ECO:0007669"/>
    <property type="project" value="TreeGrafter"/>
</dbReference>
<feature type="chain" id="PRO_5024978176" evidence="5">
    <location>
        <begin position="19"/>
        <end position="588"/>
    </location>
</feature>
<dbReference type="InterPro" id="IPR000010">
    <property type="entry name" value="Cystatin_dom"/>
</dbReference>
<feature type="compositionally biased region" description="Basic and acidic residues" evidence="4">
    <location>
        <begin position="440"/>
        <end position="456"/>
    </location>
</feature>
<accession>A0A662YSS8</accession>
<feature type="compositionally biased region" description="Basic residues" evidence="4">
    <location>
        <begin position="480"/>
        <end position="495"/>
    </location>
</feature>
<evidence type="ECO:0000256" key="5">
    <source>
        <dbReference type="SAM" id="SignalP"/>
    </source>
</evidence>
<evidence type="ECO:0000313" key="7">
    <source>
        <dbReference type="EMBL" id="RXM99664.1"/>
    </source>
</evidence>
<keyword evidence="8" id="KW-1185">Reference proteome</keyword>
<dbReference type="PANTHER" id="PTHR13814:SF10">
    <property type="entry name" value="FETUIN-B"/>
    <property type="match status" value="1"/>
</dbReference>
<feature type="domain" description="Cystatin" evidence="6">
    <location>
        <begin position="311"/>
        <end position="412"/>
    </location>
</feature>
<dbReference type="SUPFAM" id="SSF54403">
    <property type="entry name" value="Cystatin/monellin"/>
    <property type="match status" value="3"/>
</dbReference>
<evidence type="ECO:0000259" key="6">
    <source>
        <dbReference type="SMART" id="SM00043"/>
    </source>
</evidence>
<dbReference type="EMBL" id="SCEB01000320">
    <property type="protein sequence ID" value="RXM99664.1"/>
    <property type="molecule type" value="Genomic_DNA"/>
</dbReference>
<keyword evidence="1 5" id="KW-0732">Signal</keyword>
<keyword evidence="2" id="KW-1015">Disulfide bond</keyword>
<dbReference type="InterPro" id="IPR050735">
    <property type="entry name" value="Kininogen_Fetuin_HRG"/>
</dbReference>
<dbReference type="Pfam" id="PF00031">
    <property type="entry name" value="Cystatin"/>
    <property type="match status" value="1"/>
</dbReference>
<proteinExistence type="predicted"/>
<feature type="domain" description="Cystatin" evidence="6">
    <location>
        <begin position="24"/>
        <end position="93"/>
    </location>
</feature>
<dbReference type="CDD" id="cd00042">
    <property type="entry name" value="CY"/>
    <property type="match status" value="1"/>
</dbReference>
<dbReference type="PANTHER" id="PTHR13814">
    <property type="entry name" value="FETUIN"/>
    <property type="match status" value="1"/>
</dbReference>
<feature type="signal peptide" evidence="5">
    <location>
        <begin position="1"/>
        <end position="18"/>
    </location>
</feature>
<evidence type="ECO:0000256" key="1">
    <source>
        <dbReference type="ARBA" id="ARBA00022729"/>
    </source>
</evidence>
<dbReference type="InterPro" id="IPR046350">
    <property type="entry name" value="Cystatin_sf"/>
</dbReference>
<dbReference type="AlphaFoldDB" id="A0A662YSS8"/>
<evidence type="ECO:0000256" key="4">
    <source>
        <dbReference type="SAM" id="MobiDB-lite"/>
    </source>
</evidence>
<reference evidence="7 8" key="1">
    <citation type="submission" date="2019-01" db="EMBL/GenBank/DDBJ databases">
        <title>Draft Genome and Complete Hox-Cluster Characterization of the Sterlet Sturgeon (Acipenser ruthenus).</title>
        <authorList>
            <person name="Wei Q."/>
        </authorList>
    </citation>
    <scope>NUCLEOTIDE SEQUENCE [LARGE SCALE GENOMIC DNA]</scope>
    <source>
        <strain evidence="7">WHYD16114868_AA</strain>
        <tissue evidence="7">Blood</tissue>
    </source>
</reference>
<protein>
    <submittedName>
        <fullName evidence="7">Fetuin-B</fullName>
    </submittedName>
</protein>
<evidence type="ECO:0000256" key="2">
    <source>
        <dbReference type="ARBA" id="ARBA00023157"/>
    </source>
</evidence>
<keyword evidence="3" id="KW-0325">Glycoprotein</keyword>
<dbReference type="GO" id="GO:0072562">
    <property type="term" value="C:blood microparticle"/>
    <property type="evidence" value="ECO:0007669"/>
    <property type="project" value="TreeGrafter"/>
</dbReference>
<comment type="caution">
    <text evidence="7">The sequence shown here is derived from an EMBL/GenBank/DDBJ whole genome shotgun (WGS) entry which is preliminary data.</text>
</comment>
<dbReference type="Gene3D" id="3.10.450.10">
    <property type="match status" value="1"/>
</dbReference>
<gene>
    <name evidence="7" type="ORF">EOD39_11006</name>
</gene>
<sequence>MKTFVVLLLLAQAMGSRAIGVASTVLRRPDCDSPESEEAAKVAVDYINSHHHHGYKYTLNNIEEIKVIPRRHGFCIAMAVTAGLGEDITVDCDVYNAEGPPILVSPDPSASPALPHIVHHYHHGTTTGVSQTSLVHGLKHYALGASQDLAGSLFLSSESEQVMTKSTVKREIPDDPAGVVLPITMTAESPVVDGKEVHITPLGPPSGPGPIDQLPAQPLPAVAGPPPPAGPILPICPDAVAAADLALRKINSHRKQGYIFSYHRLSNVNQKQKVYGQCQATIYINKVERAIRLYNYNCSLRPVPRNRVHDICLNCPEARKVDDPAVLNATQLVLQKYNNESPHLKYFALLNVTKASEQALVAKKYALEFTIQETVCPKVTHRGDISQCELMTCEFAASQQEEKPHLLGGEHDHHHDKHADHHDDGHDQHEHGPGHHHHDKHADHHDDEHDQHEHGPGHHHHDKHEDHHDDGHDQHEHGPGHHHHHKHLHAHEHHHPGNISTFQRAITPHYEEAEGEVLYLPPIDVPTVYNADADKPVTLPSFPDIPVAFQGPIIHPFPTMIGEKCPGQPKNKVKLIQQLYKEDQGFFN</sequence>
<organism evidence="7 8">
    <name type="scientific">Acipenser ruthenus</name>
    <name type="common">Sterlet sturgeon</name>
    <dbReference type="NCBI Taxonomy" id="7906"/>
    <lineage>
        <taxon>Eukaryota</taxon>
        <taxon>Metazoa</taxon>
        <taxon>Chordata</taxon>
        <taxon>Craniata</taxon>
        <taxon>Vertebrata</taxon>
        <taxon>Euteleostomi</taxon>
        <taxon>Actinopterygii</taxon>
        <taxon>Chondrostei</taxon>
        <taxon>Acipenseriformes</taxon>
        <taxon>Acipenseridae</taxon>
        <taxon>Acipenser</taxon>
    </lineage>
</organism>
<name>A0A662YSS8_ACIRT</name>
<dbReference type="Proteomes" id="UP000289886">
    <property type="component" value="Unassembled WGS sequence"/>
</dbReference>
<dbReference type="GO" id="GO:0004869">
    <property type="term" value="F:cysteine-type endopeptidase inhibitor activity"/>
    <property type="evidence" value="ECO:0007669"/>
    <property type="project" value="InterPro"/>
</dbReference>
<feature type="compositionally biased region" description="Basic and acidic residues" evidence="4">
    <location>
        <begin position="463"/>
        <end position="479"/>
    </location>
</feature>
<evidence type="ECO:0000313" key="8">
    <source>
        <dbReference type="Proteomes" id="UP000289886"/>
    </source>
</evidence>
<dbReference type="SMART" id="SM00043">
    <property type="entry name" value="CY"/>
    <property type="match status" value="2"/>
</dbReference>